<dbReference type="RefSeq" id="WP_121988211.1">
    <property type="nucleotide sequence ID" value="NZ_OUNR01000001.1"/>
</dbReference>
<accession>A0A330L261</accession>
<name>A0A330L261_9BACT</name>
<keyword evidence="1" id="KW-1133">Transmembrane helix</keyword>
<dbReference type="InParanoid" id="A0A330L261"/>
<keyword evidence="1" id="KW-0812">Transmembrane</keyword>
<evidence type="ECO:0000256" key="1">
    <source>
        <dbReference type="SAM" id="Phobius"/>
    </source>
</evidence>
<dbReference type="EMBL" id="OUNR01000001">
    <property type="protein sequence ID" value="SPP63724.1"/>
    <property type="molecule type" value="Genomic_DNA"/>
</dbReference>
<dbReference type="OrthoDB" id="9803900at2"/>
<evidence type="ECO:0000313" key="2">
    <source>
        <dbReference type="EMBL" id="SPP63724.1"/>
    </source>
</evidence>
<evidence type="ECO:0000313" key="3">
    <source>
        <dbReference type="Proteomes" id="UP000248168"/>
    </source>
</evidence>
<dbReference type="Proteomes" id="UP000248168">
    <property type="component" value="Unassembled WGS sequence"/>
</dbReference>
<organism evidence="2 3">
    <name type="scientific">Nitrospira lenta</name>
    <dbReference type="NCBI Taxonomy" id="1436998"/>
    <lineage>
        <taxon>Bacteria</taxon>
        <taxon>Pseudomonadati</taxon>
        <taxon>Nitrospirota</taxon>
        <taxon>Nitrospiria</taxon>
        <taxon>Nitrospirales</taxon>
        <taxon>Nitrospiraceae</taxon>
        <taxon>Nitrospira</taxon>
    </lineage>
</organism>
<gene>
    <name evidence="2" type="ORF">NITLEN_10810</name>
</gene>
<protein>
    <submittedName>
        <fullName evidence="2">Uncharacterized protein</fullName>
    </submittedName>
</protein>
<feature type="transmembrane region" description="Helical" evidence="1">
    <location>
        <begin position="90"/>
        <end position="107"/>
    </location>
</feature>
<keyword evidence="1" id="KW-0472">Membrane</keyword>
<reference evidence="3" key="1">
    <citation type="submission" date="2018-04" db="EMBL/GenBank/DDBJ databases">
        <authorList>
            <person name="Lucker S."/>
            <person name="Sakoula D."/>
        </authorList>
    </citation>
    <scope>NUCLEOTIDE SEQUENCE [LARGE SCALE GENOMIC DNA]</scope>
</reference>
<proteinExistence type="predicted"/>
<dbReference type="AlphaFoldDB" id="A0A330L261"/>
<keyword evidence="3" id="KW-1185">Reference proteome</keyword>
<sequence>MHVTRLSGRASQAVMLVACLLVCIRLIAGVICSTCILPLELVKSSVAHLHSGGDHEPCGHGRTEAVPLVQWACTVTQDETAFVLPEIPRLPVVVSVFVPLVLVLVSYQSRSLIATHGRGPPVSIS</sequence>